<protein>
    <submittedName>
        <fullName evidence="3">MucR family transcriptional regulator</fullName>
    </submittedName>
</protein>
<dbReference type="Gene3D" id="1.10.10.1550">
    <property type="entry name" value="ROS/MUCR transcriptional regulator protein"/>
    <property type="match status" value="1"/>
</dbReference>
<reference evidence="3 4" key="1">
    <citation type="journal article" date="2020" name="Microorganisms">
        <title>Osmotic Adaptation and Compatible Solute Biosynthesis of Phototrophic Bacteria as Revealed from Genome Analyses.</title>
        <authorList>
            <person name="Imhoff J.F."/>
            <person name="Rahn T."/>
            <person name="Kunzel S."/>
            <person name="Keller A."/>
            <person name="Neulinger S.C."/>
        </authorList>
    </citation>
    <scope>NUCLEOTIDE SEQUENCE [LARGE SCALE GENOMIC DNA]</scope>
    <source>
        <strain evidence="3 4">DSM 15382</strain>
    </source>
</reference>
<name>A0ABS1D5U4_9PROT</name>
<evidence type="ECO:0000256" key="2">
    <source>
        <dbReference type="SAM" id="MobiDB-lite"/>
    </source>
</evidence>
<organism evidence="3 4">
    <name type="scientific">Paracraurococcus ruber</name>
    <dbReference type="NCBI Taxonomy" id="77675"/>
    <lineage>
        <taxon>Bacteria</taxon>
        <taxon>Pseudomonadati</taxon>
        <taxon>Pseudomonadota</taxon>
        <taxon>Alphaproteobacteria</taxon>
        <taxon>Acetobacterales</taxon>
        <taxon>Roseomonadaceae</taxon>
        <taxon>Paracraurococcus</taxon>
    </lineage>
</organism>
<sequence>MAEESPPADLLGLTAEIVSAHVSNNPVSLADLPNLIQDVYRTLSTVGQPAAKPQPERPQPAVPVKKSITPEYLICLEDGKKLKMLKRHLQTSYNMTPEQYRERWGLTPDYPMVAPNYAKHRSSLAKKIGLGTKPRGRPARGGRREAAVAAAVAAPPTKVG</sequence>
<comment type="similarity">
    <text evidence="1">Belongs to the ros/MucR family.</text>
</comment>
<feature type="region of interest" description="Disordered" evidence="2">
    <location>
        <begin position="129"/>
        <end position="160"/>
    </location>
</feature>
<dbReference type="RefSeq" id="WP_133222918.1">
    <property type="nucleotide sequence ID" value="NZ_NRSG01000498.1"/>
</dbReference>
<dbReference type="Proteomes" id="UP000697995">
    <property type="component" value="Unassembled WGS sequence"/>
</dbReference>
<accession>A0ABS1D5U4</accession>
<proteinExistence type="inferred from homology"/>
<dbReference type="InterPro" id="IPR008807">
    <property type="entry name" value="ROS_MUCR"/>
</dbReference>
<dbReference type="InterPro" id="IPR041920">
    <property type="entry name" value="ROS/MUCR_sf"/>
</dbReference>
<evidence type="ECO:0000256" key="1">
    <source>
        <dbReference type="ARBA" id="ARBA00007031"/>
    </source>
</evidence>
<evidence type="ECO:0000313" key="4">
    <source>
        <dbReference type="Proteomes" id="UP000697995"/>
    </source>
</evidence>
<keyword evidence="4" id="KW-1185">Reference proteome</keyword>
<gene>
    <name evidence="3" type="ORF">CKO45_29175</name>
</gene>
<evidence type="ECO:0000313" key="3">
    <source>
        <dbReference type="EMBL" id="MBK1662261.1"/>
    </source>
</evidence>
<comment type="caution">
    <text evidence="3">The sequence shown here is derived from an EMBL/GenBank/DDBJ whole genome shotgun (WGS) entry which is preliminary data.</text>
</comment>
<dbReference type="EMBL" id="NRSG01000498">
    <property type="protein sequence ID" value="MBK1662261.1"/>
    <property type="molecule type" value="Genomic_DNA"/>
</dbReference>
<feature type="compositionally biased region" description="Low complexity" evidence="2">
    <location>
        <begin position="147"/>
        <end position="160"/>
    </location>
</feature>
<dbReference type="Pfam" id="PF05443">
    <property type="entry name" value="ROS_MUCR"/>
    <property type="match status" value="1"/>
</dbReference>